<dbReference type="PRINTS" id="PR00837">
    <property type="entry name" value="V5TPXLIKE"/>
</dbReference>
<dbReference type="InterPro" id="IPR035940">
    <property type="entry name" value="CAP_sf"/>
</dbReference>
<dbReference type="Pfam" id="PF00188">
    <property type="entry name" value="CAP"/>
    <property type="match status" value="1"/>
</dbReference>
<dbReference type="PROSITE" id="PS01010">
    <property type="entry name" value="CRISP_2"/>
    <property type="match status" value="1"/>
</dbReference>
<dbReference type="Gene3D" id="3.40.33.10">
    <property type="entry name" value="CAP"/>
    <property type="match status" value="1"/>
</dbReference>
<dbReference type="InterPro" id="IPR018244">
    <property type="entry name" value="Allrgn_V5/Tpx1_CS"/>
</dbReference>
<dbReference type="PANTHER" id="PTHR10334">
    <property type="entry name" value="CYSTEINE-RICH SECRETORY PROTEIN-RELATED"/>
    <property type="match status" value="1"/>
</dbReference>
<evidence type="ECO:0000256" key="1">
    <source>
        <dbReference type="SAM" id="MobiDB-lite"/>
    </source>
</evidence>
<organism evidence="4 5">
    <name type="scientific">Conger conger</name>
    <name type="common">Conger eel</name>
    <name type="synonym">Muraena conger</name>
    <dbReference type="NCBI Taxonomy" id="82655"/>
    <lineage>
        <taxon>Eukaryota</taxon>
        <taxon>Metazoa</taxon>
        <taxon>Chordata</taxon>
        <taxon>Craniata</taxon>
        <taxon>Vertebrata</taxon>
        <taxon>Euteleostomi</taxon>
        <taxon>Actinopterygii</taxon>
        <taxon>Neopterygii</taxon>
        <taxon>Teleostei</taxon>
        <taxon>Anguilliformes</taxon>
        <taxon>Congridae</taxon>
        <taxon>Conger</taxon>
    </lineage>
</organism>
<gene>
    <name evidence="4" type="ORF">COCON_G00149900</name>
</gene>
<dbReference type="SUPFAM" id="SSF55797">
    <property type="entry name" value="PR-1-like"/>
    <property type="match status" value="1"/>
</dbReference>
<evidence type="ECO:0000259" key="3">
    <source>
        <dbReference type="SMART" id="SM00198"/>
    </source>
</evidence>
<name>A0A9Q1DCF8_CONCO</name>
<dbReference type="OrthoDB" id="337038at2759"/>
<accession>A0A9Q1DCF8</accession>
<sequence>MLWMSVMWAAVLGRCWLASGYDLTAEDQDVIVERHNYFRSVVQPTATNMRRVSWDESLARMAAGYVTKCVWEHNPDLKDAGENLYATNGPFSASQAVTGWYLEHLDYSYHNDTCEEDKLCGHYTQVVWSHTTFVGCSTHLCEEVAGLTLSHVTLLVCNYFPPGNYEGVLPYEEGEPCSNCPNDLHCEGNICVDEPPSATEGTTEGPQPGTDGPSIREPCHGDRQEPRRRDRREPHCRDGREPHCRDGREPHCRDGREPHCRDGGECFPLR</sequence>
<dbReference type="InterPro" id="IPR001283">
    <property type="entry name" value="CRISP-related"/>
</dbReference>
<feature type="region of interest" description="Disordered" evidence="1">
    <location>
        <begin position="196"/>
        <end position="270"/>
    </location>
</feature>
<dbReference type="SMART" id="SM00198">
    <property type="entry name" value="SCP"/>
    <property type="match status" value="1"/>
</dbReference>
<reference evidence="4" key="1">
    <citation type="journal article" date="2023" name="Science">
        <title>Genome structures resolve the early diversification of teleost fishes.</title>
        <authorList>
            <person name="Parey E."/>
            <person name="Louis A."/>
            <person name="Montfort J."/>
            <person name="Bouchez O."/>
            <person name="Roques C."/>
            <person name="Iampietro C."/>
            <person name="Lluch J."/>
            <person name="Castinel A."/>
            <person name="Donnadieu C."/>
            <person name="Desvignes T."/>
            <person name="Floi Bucao C."/>
            <person name="Jouanno E."/>
            <person name="Wen M."/>
            <person name="Mejri S."/>
            <person name="Dirks R."/>
            <person name="Jansen H."/>
            <person name="Henkel C."/>
            <person name="Chen W.J."/>
            <person name="Zahm M."/>
            <person name="Cabau C."/>
            <person name="Klopp C."/>
            <person name="Thompson A.W."/>
            <person name="Robinson-Rechavi M."/>
            <person name="Braasch I."/>
            <person name="Lecointre G."/>
            <person name="Bobe J."/>
            <person name="Postlethwait J.H."/>
            <person name="Berthelot C."/>
            <person name="Roest Crollius H."/>
            <person name="Guiguen Y."/>
        </authorList>
    </citation>
    <scope>NUCLEOTIDE SEQUENCE</scope>
    <source>
        <strain evidence="4">Concon-B</strain>
    </source>
</reference>
<evidence type="ECO:0000256" key="2">
    <source>
        <dbReference type="SAM" id="SignalP"/>
    </source>
</evidence>
<evidence type="ECO:0000313" key="5">
    <source>
        <dbReference type="Proteomes" id="UP001152803"/>
    </source>
</evidence>
<dbReference type="PROSITE" id="PS01009">
    <property type="entry name" value="CRISP_1"/>
    <property type="match status" value="1"/>
</dbReference>
<comment type="caution">
    <text evidence="4">The sequence shown here is derived from an EMBL/GenBank/DDBJ whole genome shotgun (WGS) entry which is preliminary data.</text>
</comment>
<keyword evidence="5" id="KW-1185">Reference proteome</keyword>
<evidence type="ECO:0000313" key="4">
    <source>
        <dbReference type="EMBL" id="KAJ8265891.1"/>
    </source>
</evidence>
<feature type="compositionally biased region" description="Low complexity" evidence="1">
    <location>
        <begin position="199"/>
        <end position="213"/>
    </location>
</feature>
<dbReference type="InterPro" id="IPR014044">
    <property type="entry name" value="CAP_dom"/>
</dbReference>
<feature type="compositionally biased region" description="Basic and acidic residues" evidence="1">
    <location>
        <begin position="217"/>
        <end position="264"/>
    </location>
</feature>
<feature type="signal peptide" evidence="2">
    <location>
        <begin position="1"/>
        <end position="20"/>
    </location>
</feature>
<dbReference type="EMBL" id="JAFJMO010000010">
    <property type="protein sequence ID" value="KAJ8265891.1"/>
    <property type="molecule type" value="Genomic_DNA"/>
</dbReference>
<feature type="chain" id="PRO_5040351324" description="SCP domain-containing protein" evidence="2">
    <location>
        <begin position="21"/>
        <end position="270"/>
    </location>
</feature>
<dbReference type="Proteomes" id="UP001152803">
    <property type="component" value="Unassembled WGS sequence"/>
</dbReference>
<protein>
    <recommendedName>
        <fullName evidence="3">SCP domain-containing protein</fullName>
    </recommendedName>
</protein>
<keyword evidence="2" id="KW-0732">Signal</keyword>
<feature type="domain" description="SCP" evidence="3">
    <location>
        <begin position="26"/>
        <end position="167"/>
    </location>
</feature>
<dbReference type="GO" id="GO:0005576">
    <property type="term" value="C:extracellular region"/>
    <property type="evidence" value="ECO:0007669"/>
    <property type="project" value="InterPro"/>
</dbReference>
<proteinExistence type="predicted"/>
<dbReference type="AlphaFoldDB" id="A0A9Q1DCF8"/>